<evidence type="ECO:0000256" key="1">
    <source>
        <dbReference type="SAM" id="MobiDB-lite"/>
    </source>
</evidence>
<proteinExistence type="predicted"/>
<feature type="transmembrane region" description="Helical" evidence="2">
    <location>
        <begin position="97"/>
        <end position="120"/>
    </location>
</feature>
<keyword evidence="2" id="KW-0812">Transmembrane</keyword>
<reference evidence="3 4" key="1">
    <citation type="submission" date="2021-01" db="EMBL/GenBank/DDBJ databases">
        <title>Sequencing the genomes of 1000 actinobacteria strains.</title>
        <authorList>
            <person name="Klenk H.-P."/>
        </authorList>
    </citation>
    <scope>NUCLEOTIDE SEQUENCE [LARGE SCALE GENOMIC DNA]</scope>
    <source>
        <strain evidence="3 4">DSM 18239</strain>
    </source>
</reference>
<evidence type="ECO:0000313" key="3">
    <source>
        <dbReference type="EMBL" id="MBM7509567.1"/>
    </source>
</evidence>
<dbReference type="RefSeq" id="WP_193671131.1">
    <property type="nucleotide sequence ID" value="NZ_JACDTV010000027.1"/>
</dbReference>
<dbReference type="Proteomes" id="UP000732378">
    <property type="component" value="Unassembled WGS sequence"/>
</dbReference>
<evidence type="ECO:0000313" key="4">
    <source>
        <dbReference type="Proteomes" id="UP000732378"/>
    </source>
</evidence>
<protein>
    <recommendedName>
        <fullName evidence="5">Conjugal transfer protein</fullName>
    </recommendedName>
</protein>
<feature type="transmembrane region" description="Helical" evidence="2">
    <location>
        <begin position="12"/>
        <end position="34"/>
    </location>
</feature>
<accession>A0ABS2MEK9</accession>
<gene>
    <name evidence="3" type="ORF">JOE61_003381</name>
</gene>
<organism evidence="3 4">
    <name type="scientific">Nocardioides salarius</name>
    <dbReference type="NCBI Taxonomy" id="374513"/>
    <lineage>
        <taxon>Bacteria</taxon>
        <taxon>Bacillati</taxon>
        <taxon>Actinomycetota</taxon>
        <taxon>Actinomycetes</taxon>
        <taxon>Propionibacteriales</taxon>
        <taxon>Nocardioidaceae</taxon>
        <taxon>Nocardioides</taxon>
    </lineage>
</organism>
<keyword evidence="2" id="KW-0472">Membrane</keyword>
<keyword evidence="4" id="KW-1185">Reference proteome</keyword>
<name>A0ABS2MEK9_9ACTN</name>
<evidence type="ECO:0000256" key="2">
    <source>
        <dbReference type="SAM" id="Phobius"/>
    </source>
</evidence>
<feature type="region of interest" description="Disordered" evidence="1">
    <location>
        <begin position="170"/>
        <end position="202"/>
    </location>
</feature>
<evidence type="ECO:0008006" key="5">
    <source>
        <dbReference type="Google" id="ProtNLM"/>
    </source>
</evidence>
<dbReference type="EMBL" id="JAFBBZ010000001">
    <property type="protein sequence ID" value="MBM7509567.1"/>
    <property type="molecule type" value="Genomic_DNA"/>
</dbReference>
<sequence>MQRERRRDPYPWTWEIPVAVALATLFVIVIVIGIQLGRSVANLLAGAGWTWPDANAGAFPSPIGTAFWTSLPGVLSGHADAGLPTPTPEGLAGRAPVWVSLAMTGVALLSATIWVGAWAYQRWGPGRMRGMATAAEAEKILGVTRLRKVAGIVRPDLYGKHATATAAPVQRTAGDLTEQTGPQLGHGLSPWLLNGRRTKEKR</sequence>
<comment type="caution">
    <text evidence="3">The sequence shown here is derived from an EMBL/GenBank/DDBJ whole genome shotgun (WGS) entry which is preliminary data.</text>
</comment>
<keyword evidence="2" id="KW-1133">Transmembrane helix</keyword>